<dbReference type="InterPro" id="IPR010941">
    <property type="entry name" value="PhaC_N"/>
</dbReference>
<dbReference type="InterPro" id="IPR022211">
    <property type="entry name" value="PHBC_N"/>
</dbReference>
<dbReference type="EMBL" id="VIFK01000016">
    <property type="protein sequence ID" value="TQF00321.1"/>
    <property type="molecule type" value="Genomic_DNA"/>
</dbReference>
<dbReference type="InterPro" id="IPR029058">
    <property type="entry name" value="AB_hydrolase_fold"/>
</dbReference>
<comment type="caution">
    <text evidence="5">The sequence shown here is derived from an EMBL/GenBank/DDBJ whole genome shotgun (WGS) entry which is preliminary data.</text>
</comment>
<dbReference type="Pfam" id="PF07167">
    <property type="entry name" value="PhaC_N"/>
    <property type="match status" value="1"/>
</dbReference>
<feature type="domain" description="Poly-beta-hydroxybutyrate polymerase N-terminal" evidence="4">
    <location>
        <begin position="16"/>
        <end position="55"/>
    </location>
</feature>
<evidence type="ECO:0000313" key="6">
    <source>
        <dbReference type="Proteomes" id="UP000315400"/>
    </source>
</evidence>
<dbReference type="Pfam" id="PF12551">
    <property type="entry name" value="PHBC_N"/>
    <property type="match status" value="1"/>
</dbReference>
<dbReference type="Gene3D" id="3.40.50.1820">
    <property type="entry name" value="alpha/beta hydrolase"/>
    <property type="match status" value="1"/>
</dbReference>
<accession>A0A540VU82</accession>
<keyword evidence="1" id="KW-0808">Transferase</keyword>
<evidence type="ECO:0000256" key="1">
    <source>
        <dbReference type="ARBA" id="ARBA00022679"/>
    </source>
</evidence>
<keyword evidence="5" id="KW-0378">Hydrolase</keyword>
<dbReference type="PANTHER" id="PTHR36837">
    <property type="entry name" value="POLY(3-HYDROXYALKANOATE) POLYMERASE SUBUNIT PHAC"/>
    <property type="match status" value="1"/>
</dbReference>
<evidence type="ECO:0000313" key="5">
    <source>
        <dbReference type="EMBL" id="TQF00321.1"/>
    </source>
</evidence>
<reference evidence="5 6" key="1">
    <citation type="submission" date="2019-06" db="EMBL/GenBank/DDBJ databases">
        <title>Metagenome assembled Genome of Spiribacter salinus SL48-SHIP from the microbial mat of Salt Lake 48 (Novosibirsk region, Russia).</title>
        <authorList>
            <person name="Shipova A."/>
            <person name="Rozanov A.S."/>
            <person name="Bryanskaya A.V."/>
            <person name="Peltek S.E."/>
        </authorList>
    </citation>
    <scope>NUCLEOTIDE SEQUENCE [LARGE SCALE GENOMIC DNA]</scope>
    <source>
        <strain evidence="5">SL48-SHIP-2</strain>
    </source>
</reference>
<dbReference type="GO" id="GO:0042619">
    <property type="term" value="P:poly-hydroxybutyrate biosynthetic process"/>
    <property type="evidence" value="ECO:0007669"/>
    <property type="project" value="InterPro"/>
</dbReference>
<evidence type="ECO:0000259" key="4">
    <source>
        <dbReference type="Pfam" id="PF12551"/>
    </source>
</evidence>
<gene>
    <name evidence="5" type="ORF">FKY71_04010</name>
</gene>
<dbReference type="PANTHER" id="PTHR36837:SF5">
    <property type="entry name" value="POLY-3-HYDROXYBUTYRATE SYNTHASE"/>
    <property type="match status" value="1"/>
</dbReference>
<dbReference type="GO" id="GO:0016746">
    <property type="term" value="F:acyltransferase activity"/>
    <property type="evidence" value="ECO:0007669"/>
    <property type="project" value="UniProtKB-KW"/>
</dbReference>
<dbReference type="InterPro" id="IPR051321">
    <property type="entry name" value="PHA/PHB_synthase"/>
</dbReference>
<name>A0A540VU82_9GAMM</name>
<evidence type="ECO:0000256" key="2">
    <source>
        <dbReference type="ARBA" id="ARBA00023315"/>
    </source>
</evidence>
<proteinExistence type="predicted"/>
<dbReference type="GO" id="GO:0016787">
    <property type="term" value="F:hydrolase activity"/>
    <property type="evidence" value="ECO:0007669"/>
    <property type="project" value="UniProtKB-KW"/>
</dbReference>
<organism evidence="5 6">
    <name type="scientific">Spiribacter salinus</name>
    <dbReference type="NCBI Taxonomy" id="1335746"/>
    <lineage>
        <taxon>Bacteria</taxon>
        <taxon>Pseudomonadati</taxon>
        <taxon>Pseudomonadota</taxon>
        <taxon>Gammaproteobacteria</taxon>
        <taxon>Chromatiales</taxon>
        <taxon>Ectothiorhodospiraceae</taxon>
        <taxon>Spiribacter</taxon>
    </lineage>
</organism>
<keyword evidence="2" id="KW-0012">Acyltransferase</keyword>
<dbReference type="SUPFAM" id="SSF53474">
    <property type="entry name" value="alpha/beta-Hydrolases"/>
    <property type="match status" value="1"/>
</dbReference>
<evidence type="ECO:0000259" key="3">
    <source>
        <dbReference type="Pfam" id="PF07167"/>
    </source>
</evidence>
<dbReference type="AlphaFoldDB" id="A0A540VU82"/>
<dbReference type="Proteomes" id="UP000315400">
    <property type="component" value="Unassembled WGS sequence"/>
</dbReference>
<feature type="domain" description="Poly-beta-hydroxybutyrate polymerase N-terminal" evidence="3">
    <location>
        <begin position="92"/>
        <end position="261"/>
    </location>
</feature>
<sequence length="583" mass="65155">MTRVQHAFEEQVSEDTPFDRLLHAGMGRLTGGMSPTALQLAFFDWAAHLATNPGRQTALAEKAMRKSLRLAGYAGHCLSGDDQGRCIEPLADDQRFDAAAWQQWPFSLIHQGFLLQQQWWHVATTGVPGVDPHHEEVVNFSVRQMLDVFSPSNFLPTNPEVLERTLQENGWNLVRGASNAVEDLEREVGGHPEKGSEAFQVGEDLALTPGKVVHRNALMELIQYSPTTETVHPEPVLIVPAWIMKYYILDLRPGRSLVEYLVGQGHTVFMVSWKNPGPADRERGMADYRRLGVNDALSAVKTIVPDQKVHGVGYCLGGTLLTLAAAAMAREGDDSFATISMLAAQTDFTEPGELDLFIDESQVSFLEDVMWARGYLGRDEMAGAFQLLRSQDLVWSRLIRHYLMGEREGLFDLMAWNADATRLPYRMHSEYLRDLFLHNDLVEGRYVIDGHPIAVGDINAPIFSVATQKDHIAPWRSVYKIVRLARTPVTFLLTRGGHNAGIVSEPGHPRRHYQIADFEPLGTAYPADRFEQELDTHEGSWWPAWQQWLADRSSEPVAPPAMGAPEAGYVPTADAPGEYVLMK</sequence>
<dbReference type="STRING" id="1260251.SPISAL_08230"/>
<protein>
    <submittedName>
        <fullName evidence="5">Alpha/beta fold hydrolase</fullName>
    </submittedName>
</protein>